<sequence length="638" mass="73011">MIVSFTGMNTMSGVPKKSDLYIFDLSEQLVESLALMSFDSTLREIEADNSSHTAGEEKTESVQLRRQRGPSNSMRCTICQVEFASRDVQKAHYQTDYHLMNVKRTLRGLHILSFGEFNELISKESDKKTRDENSDTELMSSGQEDESDEASDQDSDPQVDNYMESIIENDLKRLRFQEDEPNVASHINTQSPYIYFKSSLLPRDEVLGIYKSVFNKTSLSKPYEALTFWNSQESPSMAISALFMVGGGHFAGAIVSHQRLDIKGNAHKKNESLIEQAVNFLEHKTFHRYTTRRKQGGSQSAMDNAKGKANSAGSALRRYNESALKTDIQGVLKDWAPYLSKCENIFIRARNVSDRKVFTDSTILDKNDERIKSFPFTTSRPTVSELKKAWCELCYLKVLPRPEPLVIKQTAQWTENSNKKETPKEKQELSPEEIRTEEVVSLVKKGRAPLLIAFLKKNKLDGNFQLKPENKYSLTPTILHYASQQGLKQMVLILLSNIKCDPTIKNRLGRTAWDLTRDDDVRHAFQIARHNLGESFTNWNESHIEEPLSREQVGELNEKKHATESEKTEKLVKMELEAAKERQRSAKDAERGPGKKLTNIPSARQQNLNSLTDEQRRRLMREQRARAAEERMKRSSEK</sequence>
<keyword evidence="5" id="KW-0677">Repeat</keyword>
<feature type="compositionally biased region" description="Acidic residues" evidence="11">
    <location>
        <begin position="143"/>
        <end position="157"/>
    </location>
</feature>
<keyword evidence="8" id="KW-0040">ANK repeat</keyword>
<dbReference type="PANTHER" id="PTHR16036">
    <property type="entry name" value="ANKYRIN REPEAT AND ZINC FINGER DOMAIN-CONTAINING PROTEIN 1"/>
    <property type="match status" value="1"/>
</dbReference>
<evidence type="ECO:0000256" key="2">
    <source>
        <dbReference type="ARBA" id="ARBA00009262"/>
    </source>
</evidence>
<dbReference type="InterPro" id="IPR047139">
    <property type="entry name" value="ANKZ1/VMS1"/>
</dbReference>
<dbReference type="PANTHER" id="PTHR16036:SF2">
    <property type="entry name" value="TRNA ENDONUCLEASE ANKZF1"/>
    <property type="match status" value="1"/>
</dbReference>
<evidence type="ECO:0000256" key="5">
    <source>
        <dbReference type="ARBA" id="ARBA00022737"/>
    </source>
</evidence>
<dbReference type="PhylomeDB" id="H0GSL7"/>
<dbReference type="FunFam" id="1.25.40.20:FF:000290">
    <property type="entry name" value="C2H2 finger and ankyrin domain-containing protein"/>
    <property type="match status" value="1"/>
</dbReference>
<keyword evidence="9" id="KW-0175">Coiled coil</keyword>
<feature type="domain" description="VLRF1" evidence="12">
    <location>
        <begin position="236"/>
        <end position="396"/>
    </location>
</feature>
<dbReference type="PROSITE" id="PS52044">
    <property type="entry name" value="VLRF1"/>
    <property type="match status" value="1"/>
</dbReference>
<evidence type="ECO:0000256" key="8">
    <source>
        <dbReference type="ARBA" id="ARBA00023043"/>
    </source>
</evidence>
<keyword evidence="6 10" id="KW-0255">Endonuclease</keyword>
<dbReference type="InterPro" id="IPR036770">
    <property type="entry name" value="Ankyrin_rpt-contain_sf"/>
</dbReference>
<evidence type="ECO:0000256" key="1">
    <source>
        <dbReference type="ARBA" id="ARBA00004496"/>
    </source>
</evidence>
<feature type="compositionally biased region" description="Basic and acidic residues" evidence="11">
    <location>
        <begin position="613"/>
        <end position="638"/>
    </location>
</feature>
<evidence type="ECO:0000259" key="12">
    <source>
        <dbReference type="PROSITE" id="PS52044"/>
    </source>
</evidence>
<feature type="compositionally biased region" description="Basic and acidic residues" evidence="11">
    <location>
        <begin position="124"/>
        <end position="133"/>
    </location>
</feature>
<dbReference type="InterPro" id="IPR013087">
    <property type="entry name" value="Znf_C2H2_type"/>
</dbReference>
<organism evidence="13 14">
    <name type="scientific">Saccharomyces cerevisiae x Saccharomyces kudriavzevii (strain VIN7)</name>
    <name type="common">Yeast</name>
    <dbReference type="NCBI Taxonomy" id="1095631"/>
    <lineage>
        <taxon>Eukaryota</taxon>
        <taxon>Fungi</taxon>
        <taxon>Dikarya</taxon>
        <taxon>Ascomycota</taxon>
        <taxon>Saccharomycotina</taxon>
        <taxon>Saccharomycetes</taxon>
        <taxon>Saccharomycetales</taxon>
        <taxon>Saccharomycetaceae</taxon>
        <taxon>Saccharomyces</taxon>
    </lineage>
</organism>
<gene>
    <name evidence="13" type="ORF">VIN7_6168</name>
</gene>
<dbReference type="Pfam" id="PF18826">
    <property type="entry name" value="bVLRF1"/>
    <property type="match status" value="1"/>
</dbReference>
<comment type="caution">
    <text evidence="13">The sequence shown here is derived from an EMBL/GenBank/DDBJ whole genome shotgun (WGS) entry which is preliminary data.</text>
</comment>
<evidence type="ECO:0000256" key="7">
    <source>
        <dbReference type="ARBA" id="ARBA00022801"/>
    </source>
</evidence>
<evidence type="ECO:0000256" key="11">
    <source>
        <dbReference type="SAM" id="MobiDB-lite"/>
    </source>
</evidence>
<dbReference type="GO" id="GO:0036503">
    <property type="term" value="P:ERAD pathway"/>
    <property type="evidence" value="ECO:0007669"/>
    <property type="project" value="TreeGrafter"/>
</dbReference>
<keyword evidence="7 10" id="KW-0378">Hydrolase</keyword>
<feature type="compositionally biased region" description="Polar residues" evidence="11">
    <location>
        <begin position="599"/>
        <end position="612"/>
    </location>
</feature>
<evidence type="ECO:0000256" key="9">
    <source>
        <dbReference type="ARBA" id="ARBA00023054"/>
    </source>
</evidence>
<dbReference type="SUPFAM" id="SSF48403">
    <property type="entry name" value="Ankyrin repeat"/>
    <property type="match status" value="1"/>
</dbReference>
<dbReference type="AlphaFoldDB" id="H0GSL7"/>
<dbReference type="OrthoDB" id="429841at2759"/>
<dbReference type="EMBL" id="AGVY01000161">
    <property type="protein sequence ID" value="EHN03232.1"/>
    <property type="molecule type" value="Genomic_DNA"/>
</dbReference>
<keyword evidence="14" id="KW-1185">Reference proteome</keyword>
<dbReference type="GO" id="GO:0016787">
    <property type="term" value="F:hydrolase activity"/>
    <property type="evidence" value="ECO:0007669"/>
    <property type="project" value="UniProtKB-KW"/>
</dbReference>
<dbReference type="InterPro" id="IPR041175">
    <property type="entry name" value="VLRF1/Vms1"/>
</dbReference>
<comment type="similarity">
    <text evidence="2 10">Belongs to the ANKZF1/VMS1 family.</text>
</comment>
<reference evidence="13 14" key="1">
    <citation type="journal article" date="2012" name="FEMS Yeast Res.">
        <title>The genome sequence of the wine yeast VIN7 reveals an allotriploid hybrid genome with Saccharomyces cerevisiae and Saccharomyces kudriavzevii origins.</title>
        <authorList>
            <person name="Borneman A.R."/>
            <person name="Desany B.A."/>
            <person name="Riches D."/>
            <person name="Affourtit J.P."/>
            <person name="Forgan A.H."/>
            <person name="Pretorius I.S."/>
            <person name="Egholm M."/>
            <person name="Chambers P.J."/>
        </authorList>
    </citation>
    <scope>NUCLEOTIDE SEQUENCE [LARGE SCALE GENOMIC DNA]</scope>
    <source>
        <strain evidence="13 14">VIN7</strain>
    </source>
</reference>
<feature type="active site" evidence="10">
    <location>
        <position position="299"/>
    </location>
</feature>
<evidence type="ECO:0000313" key="14">
    <source>
        <dbReference type="Proteomes" id="UP000009009"/>
    </source>
</evidence>
<feature type="compositionally biased region" description="Basic and acidic residues" evidence="11">
    <location>
        <begin position="547"/>
        <end position="593"/>
    </location>
</feature>
<evidence type="ECO:0000313" key="13">
    <source>
        <dbReference type="EMBL" id="EHN03232.1"/>
    </source>
</evidence>
<keyword evidence="3 10" id="KW-0963">Cytoplasm</keyword>
<evidence type="ECO:0000256" key="4">
    <source>
        <dbReference type="ARBA" id="ARBA00022722"/>
    </source>
</evidence>
<evidence type="ECO:0000256" key="3">
    <source>
        <dbReference type="ARBA" id="ARBA00022490"/>
    </source>
</evidence>
<dbReference type="HOGENOM" id="CLU_014293_1_1_1"/>
<dbReference type="PROSITE" id="PS00028">
    <property type="entry name" value="ZINC_FINGER_C2H2_1"/>
    <property type="match status" value="1"/>
</dbReference>
<accession>H0GSL7</accession>
<feature type="region of interest" description="Disordered" evidence="11">
    <location>
        <begin position="547"/>
        <end position="638"/>
    </location>
</feature>
<feature type="region of interest" description="Disordered" evidence="11">
    <location>
        <begin position="124"/>
        <end position="158"/>
    </location>
</feature>
<dbReference type="GO" id="GO:0005737">
    <property type="term" value="C:cytoplasm"/>
    <property type="evidence" value="ECO:0007669"/>
    <property type="project" value="UniProtKB-SubCell"/>
</dbReference>
<evidence type="ECO:0000256" key="6">
    <source>
        <dbReference type="ARBA" id="ARBA00022759"/>
    </source>
</evidence>
<proteinExistence type="inferred from homology"/>
<protein>
    <submittedName>
        <fullName evidence="13">YDR049W-like protein</fullName>
    </submittedName>
</protein>
<dbReference type="GO" id="GO:0004519">
    <property type="term" value="F:endonuclease activity"/>
    <property type="evidence" value="ECO:0007669"/>
    <property type="project" value="UniProtKB-KW"/>
</dbReference>
<comment type="domain">
    <text evidence="10">The VLRF1 domain mediates binding to the 60S ribosomal subunit.</text>
</comment>
<keyword evidence="4 10" id="KW-0540">Nuclease</keyword>
<dbReference type="Proteomes" id="UP000009009">
    <property type="component" value="Unassembled WGS sequence"/>
</dbReference>
<comment type="subcellular location">
    <subcellularLocation>
        <location evidence="1">Cytoplasm</location>
    </subcellularLocation>
</comment>
<dbReference type="Gene3D" id="1.25.40.20">
    <property type="entry name" value="Ankyrin repeat-containing domain"/>
    <property type="match status" value="1"/>
</dbReference>
<feature type="region of interest" description="Disordered" evidence="11">
    <location>
        <begin position="48"/>
        <end position="68"/>
    </location>
</feature>
<name>H0GSL7_SACCK</name>
<evidence type="ECO:0000256" key="10">
    <source>
        <dbReference type="PROSITE-ProRule" id="PRU01389"/>
    </source>
</evidence>